<dbReference type="InterPro" id="IPR009056">
    <property type="entry name" value="Cyt_c-like_dom"/>
</dbReference>
<dbReference type="PRINTS" id="PR00604">
    <property type="entry name" value="CYTCHRMECIAB"/>
</dbReference>
<keyword evidence="10" id="KW-0472">Membrane</keyword>
<keyword evidence="4 11" id="KW-0349">Heme</keyword>
<dbReference type="Proteomes" id="UP000198851">
    <property type="component" value="Unassembled WGS sequence"/>
</dbReference>
<gene>
    <name evidence="13" type="ORF">SAMN04488036_10962</name>
</gene>
<dbReference type="GO" id="GO:0020037">
    <property type="term" value="F:heme binding"/>
    <property type="evidence" value="ECO:0007669"/>
    <property type="project" value="InterPro"/>
</dbReference>
<keyword evidence="2" id="KW-0813">Transport</keyword>
<dbReference type="InterPro" id="IPR036909">
    <property type="entry name" value="Cyt_c-like_dom_sf"/>
</dbReference>
<protein>
    <submittedName>
        <fullName evidence="13">Cytochrome c</fullName>
    </submittedName>
</protein>
<dbReference type="Pfam" id="PF00034">
    <property type="entry name" value="Cytochrom_C"/>
    <property type="match status" value="1"/>
</dbReference>
<dbReference type="GO" id="GO:0009055">
    <property type="term" value="F:electron transfer activity"/>
    <property type="evidence" value="ECO:0007669"/>
    <property type="project" value="InterPro"/>
</dbReference>
<organism evidence="13 14">
    <name type="scientific">Shimia haliotis</name>
    <dbReference type="NCBI Taxonomy" id="1280847"/>
    <lineage>
        <taxon>Bacteria</taxon>
        <taxon>Pseudomonadati</taxon>
        <taxon>Pseudomonadota</taxon>
        <taxon>Alphaproteobacteria</taxon>
        <taxon>Rhodobacterales</taxon>
        <taxon>Roseobacteraceae</taxon>
    </lineage>
</organism>
<keyword evidence="5" id="KW-0812">Transmembrane</keyword>
<dbReference type="AlphaFoldDB" id="A0A1I4GLX2"/>
<evidence type="ECO:0000259" key="12">
    <source>
        <dbReference type="PROSITE" id="PS51007"/>
    </source>
</evidence>
<evidence type="ECO:0000256" key="4">
    <source>
        <dbReference type="ARBA" id="ARBA00022617"/>
    </source>
</evidence>
<dbReference type="EMBL" id="FOSZ01000009">
    <property type="protein sequence ID" value="SFL31042.1"/>
    <property type="molecule type" value="Genomic_DNA"/>
</dbReference>
<keyword evidence="3" id="KW-1003">Cell membrane</keyword>
<evidence type="ECO:0000256" key="8">
    <source>
        <dbReference type="ARBA" id="ARBA00022989"/>
    </source>
</evidence>
<dbReference type="RefSeq" id="WP_093325524.1">
    <property type="nucleotide sequence ID" value="NZ_FOSZ01000009.1"/>
</dbReference>
<evidence type="ECO:0000256" key="7">
    <source>
        <dbReference type="ARBA" id="ARBA00022982"/>
    </source>
</evidence>
<keyword evidence="7" id="KW-0249">Electron transport</keyword>
<accession>A0A1I4GLX2</accession>
<proteinExistence type="predicted"/>
<dbReference type="Gene3D" id="1.10.760.10">
    <property type="entry name" value="Cytochrome c-like domain"/>
    <property type="match status" value="1"/>
</dbReference>
<dbReference type="InterPro" id="IPR002327">
    <property type="entry name" value="Cyt_c_1A/1B"/>
</dbReference>
<dbReference type="OrthoDB" id="9805828at2"/>
<feature type="domain" description="Cytochrome c" evidence="12">
    <location>
        <begin position="75"/>
        <end position="174"/>
    </location>
</feature>
<keyword evidence="9 11" id="KW-0408">Iron</keyword>
<evidence type="ECO:0000256" key="10">
    <source>
        <dbReference type="ARBA" id="ARBA00023136"/>
    </source>
</evidence>
<reference evidence="14" key="1">
    <citation type="submission" date="2016-10" db="EMBL/GenBank/DDBJ databases">
        <authorList>
            <person name="Varghese N."/>
            <person name="Submissions S."/>
        </authorList>
    </citation>
    <scope>NUCLEOTIDE SEQUENCE [LARGE SCALE GENOMIC DNA]</scope>
    <source>
        <strain evidence="14">DSM 28453</strain>
    </source>
</reference>
<dbReference type="PANTHER" id="PTHR11961">
    <property type="entry name" value="CYTOCHROME C"/>
    <property type="match status" value="1"/>
</dbReference>
<keyword evidence="6 11" id="KW-0479">Metal-binding</keyword>
<evidence type="ECO:0000256" key="2">
    <source>
        <dbReference type="ARBA" id="ARBA00022448"/>
    </source>
</evidence>
<dbReference type="SUPFAM" id="SSF46626">
    <property type="entry name" value="Cytochrome c"/>
    <property type="match status" value="1"/>
</dbReference>
<evidence type="ECO:0000313" key="14">
    <source>
        <dbReference type="Proteomes" id="UP000198851"/>
    </source>
</evidence>
<sequence>MFDTMTMTKVAAALCGALLIFLLGSWAAESIYHTGAGGHGDDHAQQGYVIEVEGGDSAAAEVEEGPSFEELLAAADVDKGAKVFGKCKACHKLEDGANATGPHLYGVVNRATGSVPGFGYSGALVAVTDTWTPEALDGFFANPKGYAPGTKMSFSGLKKAKDRANLIAYLQTIGG</sequence>
<dbReference type="GO" id="GO:0046872">
    <property type="term" value="F:metal ion binding"/>
    <property type="evidence" value="ECO:0007669"/>
    <property type="project" value="UniProtKB-KW"/>
</dbReference>
<evidence type="ECO:0000256" key="3">
    <source>
        <dbReference type="ARBA" id="ARBA00022475"/>
    </source>
</evidence>
<keyword evidence="8" id="KW-1133">Transmembrane helix</keyword>
<evidence type="ECO:0000256" key="1">
    <source>
        <dbReference type="ARBA" id="ARBA00004162"/>
    </source>
</evidence>
<comment type="subcellular location">
    <subcellularLocation>
        <location evidence="1">Cell membrane</location>
        <topology evidence="1">Single-pass membrane protein</topology>
    </subcellularLocation>
</comment>
<keyword evidence="14" id="KW-1185">Reference proteome</keyword>
<evidence type="ECO:0000256" key="11">
    <source>
        <dbReference type="PROSITE-ProRule" id="PRU00433"/>
    </source>
</evidence>
<dbReference type="PROSITE" id="PS51007">
    <property type="entry name" value="CYTC"/>
    <property type="match status" value="1"/>
</dbReference>
<dbReference type="FunFam" id="1.10.760.10:FF:000026">
    <property type="entry name" value="Cytochrome C, membrane-bound"/>
    <property type="match status" value="1"/>
</dbReference>
<name>A0A1I4GLX2_9RHOB</name>
<dbReference type="GO" id="GO:0005886">
    <property type="term" value="C:plasma membrane"/>
    <property type="evidence" value="ECO:0007669"/>
    <property type="project" value="UniProtKB-SubCell"/>
</dbReference>
<dbReference type="STRING" id="1280847.SAMN04488036_10962"/>
<evidence type="ECO:0000256" key="5">
    <source>
        <dbReference type="ARBA" id="ARBA00022692"/>
    </source>
</evidence>
<evidence type="ECO:0000313" key="13">
    <source>
        <dbReference type="EMBL" id="SFL31042.1"/>
    </source>
</evidence>
<evidence type="ECO:0000256" key="9">
    <source>
        <dbReference type="ARBA" id="ARBA00023004"/>
    </source>
</evidence>
<evidence type="ECO:0000256" key="6">
    <source>
        <dbReference type="ARBA" id="ARBA00022723"/>
    </source>
</evidence>